<dbReference type="Gene3D" id="3.40.50.300">
    <property type="entry name" value="P-loop containing nucleotide triphosphate hydrolases"/>
    <property type="match status" value="1"/>
</dbReference>
<evidence type="ECO:0000313" key="1">
    <source>
        <dbReference type="EMBL" id="CAB4801538.1"/>
    </source>
</evidence>
<reference evidence="1" key="1">
    <citation type="submission" date="2020-05" db="EMBL/GenBank/DDBJ databases">
        <authorList>
            <person name="Chiriac C."/>
            <person name="Salcher M."/>
            <person name="Ghai R."/>
            <person name="Kavagutti S V."/>
        </authorList>
    </citation>
    <scope>NUCLEOTIDE SEQUENCE</scope>
</reference>
<dbReference type="EMBL" id="CAFAAI010000177">
    <property type="protein sequence ID" value="CAB4801538.1"/>
    <property type="molecule type" value="Genomic_DNA"/>
</dbReference>
<dbReference type="InterPro" id="IPR027417">
    <property type="entry name" value="P-loop_NTPase"/>
</dbReference>
<proteinExistence type="predicted"/>
<name>A0A6J6Y1X8_9ZZZZ</name>
<accession>A0A6J6Y1X8</accession>
<gene>
    <name evidence="1" type="ORF">UFOPK2992_01052</name>
</gene>
<dbReference type="SUPFAM" id="SSF52540">
    <property type="entry name" value="P-loop containing nucleoside triphosphate hydrolases"/>
    <property type="match status" value="1"/>
</dbReference>
<organism evidence="1">
    <name type="scientific">freshwater metagenome</name>
    <dbReference type="NCBI Taxonomy" id="449393"/>
    <lineage>
        <taxon>unclassified sequences</taxon>
        <taxon>metagenomes</taxon>
        <taxon>ecological metagenomes</taxon>
    </lineage>
</organism>
<sequence>MADVIDEVWDSHNSNLDLAGVIVNKVPGVSGEADRRYDELVRIVGKKAIWQPVIPQRVIVTQAVGDRRAIHSYGARSADVSVAFDQLWKKLRRVTRD</sequence>
<dbReference type="AlphaFoldDB" id="A0A6J6Y1X8"/>
<protein>
    <submittedName>
        <fullName evidence="1">Unannotated protein</fullName>
    </submittedName>
</protein>